<dbReference type="SUPFAM" id="SSF56317">
    <property type="entry name" value="Carbon-nitrogen hydrolase"/>
    <property type="match status" value="1"/>
</dbReference>
<dbReference type="Gene3D" id="3.60.110.10">
    <property type="entry name" value="Carbon-nitrogen hydrolase"/>
    <property type="match status" value="1"/>
</dbReference>
<dbReference type="EMBL" id="FXUB01000005">
    <property type="protein sequence ID" value="SMP17551.1"/>
    <property type="molecule type" value="Genomic_DNA"/>
</dbReference>
<protein>
    <submittedName>
        <fullName evidence="3">Predicted amidohydrolase</fullName>
    </submittedName>
</protein>
<keyword evidence="4" id="KW-1185">Reference proteome</keyword>
<comment type="caution">
    <text evidence="3">The sequence shown here is derived from an EMBL/GenBank/DDBJ whole genome shotgun (WGS) entry which is preliminary data.</text>
</comment>
<sequence>MKVAIVQFRSVLGDFKANLEKTIDFIEKAIEDGAEICLFPELNLTGYNVQDITSEIAVTAQQLENSPLKPLSEKISIIVGGIEESEEHVLYNSAFCFSEGKLIHVHRKVFLPTYGMFDEGRFTGAGKEVKTFYLNGVKSTVLICEDLWHFSTVYLSFIQGTKFIFALSSSPGRGYRENGEFGNAKIWKNMGEFYSRMTGSYFFYANRVGVEDGFVFSGKSFACDPFGNVIAEASPFKEEILLVNADLSLIRAARISLPLLRDEKPEIIFNNLRRILDEG</sequence>
<accession>A0ABY1NT75</accession>
<evidence type="ECO:0000313" key="3">
    <source>
        <dbReference type="EMBL" id="SMP17551.1"/>
    </source>
</evidence>
<organism evidence="3 4">
    <name type="scientific">Desulfurobacterium pacificum</name>
    <dbReference type="NCBI Taxonomy" id="240166"/>
    <lineage>
        <taxon>Bacteria</taxon>
        <taxon>Pseudomonadati</taxon>
        <taxon>Aquificota</taxon>
        <taxon>Aquificia</taxon>
        <taxon>Desulfurobacteriales</taxon>
        <taxon>Desulfurobacteriaceae</taxon>
        <taxon>Desulfurobacterium</taxon>
    </lineage>
</organism>
<dbReference type="InterPro" id="IPR036526">
    <property type="entry name" value="C-N_Hydrolase_sf"/>
</dbReference>
<dbReference type="PROSITE" id="PS50263">
    <property type="entry name" value="CN_HYDROLASE"/>
    <property type="match status" value="1"/>
</dbReference>
<evidence type="ECO:0000256" key="1">
    <source>
        <dbReference type="ARBA" id="ARBA00022801"/>
    </source>
</evidence>
<keyword evidence="1" id="KW-0378">Hydrolase</keyword>
<evidence type="ECO:0000313" key="4">
    <source>
        <dbReference type="Proteomes" id="UP001157911"/>
    </source>
</evidence>
<gene>
    <name evidence="3" type="ORF">SAMN06265339_1537</name>
</gene>
<dbReference type="Proteomes" id="UP001157911">
    <property type="component" value="Unassembled WGS sequence"/>
</dbReference>
<dbReference type="InterPro" id="IPR050345">
    <property type="entry name" value="Aliph_Amidase/BUP"/>
</dbReference>
<feature type="domain" description="CN hydrolase" evidence="2">
    <location>
        <begin position="1"/>
        <end position="249"/>
    </location>
</feature>
<dbReference type="PANTHER" id="PTHR43674:SF2">
    <property type="entry name" value="BETA-UREIDOPROPIONASE"/>
    <property type="match status" value="1"/>
</dbReference>
<dbReference type="RefSeq" id="WP_283400983.1">
    <property type="nucleotide sequence ID" value="NZ_FXUB01000005.1"/>
</dbReference>
<dbReference type="InterPro" id="IPR003010">
    <property type="entry name" value="C-N_Hydrolase"/>
</dbReference>
<dbReference type="Pfam" id="PF00795">
    <property type="entry name" value="CN_hydrolase"/>
    <property type="match status" value="1"/>
</dbReference>
<proteinExistence type="predicted"/>
<reference evidence="3 4" key="1">
    <citation type="submission" date="2017-05" db="EMBL/GenBank/DDBJ databases">
        <authorList>
            <person name="Varghese N."/>
            <person name="Submissions S."/>
        </authorList>
    </citation>
    <scope>NUCLEOTIDE SEQUENCE [LARGE SCALE GENOMIC DNA]</scope>
    <source>
        <strain evidence="3 4">DSM 15522</strain>
    </source>
</reference>
<name>A0ABY1NT75_9BACT</name>
<dbReference type="PANTHER" id="PTHR43674">
    <property type="entry name" value="NITRILASE C965.09-RELATED"/>
    <property type="match status" value="1"/>
</dbReference>
<evidence type="ECO:0000259" key="2">
    <source>
        <dbReference type="PROSITE" id="PS50263"/>
    </source>
</evidence>